<feature type="transmembrane region" description="Helical" evidence="8">
    <location>
        <begin position="272"/>
        <end position="292"/>
    </location>
</feature>
<dbReference type="Proteomes" id="UP000252139">
    <property type="component" value="Unassembled WGS sequence"/>
</dbReference>
<feature type="transmembrane region" description="Helical" evidence="8">
    <location>
        <begin position="122"/>
        <end position="144"/>
    </location>
</feature>
<name>A0A367JYM1_RHIAZ</name>
<evidence type="ECO:0000256" key="7">
    <source>
        <dbReference type="ARBA" id="ARBA00023136"/>
    </source>
</evidence>
<evidence type="ECO:0000256" key="5">
    <source>
        <dbReference type="ARBA" id="ARBA00022989"/>
    </source>
</evidence>
<dbReference type="NCBIfam" id="TIGR00820">
    <property type="entry name" value="zip"/>
    <property type="match status" value="1"/>
</dbReference>
<feature type="transmembrane region" description="Helical" evidence="8">
    <location>
        <begin position="346"/>
        <end position="365"/>
    </location>
</feature>
<feature type="transmembrane region" description="Helical" evidence="8">
    <location>
        <begin position="304"/>
        <end position="326"/>
    </location>
</feature>
<comment type="subcellular location">
    <subcellularLocation>
        <location evidence="1 8">Membrane</location>
        <topology evidence="1 8">Multi-pass membrane protein</topology>
    </subcellularLocation>
</comment>
<dbReference type="EMBL" id="PJQL01000507">
    <property type="protein sequence ID" value="RCH95054.1"/>
    <property type="molecule type" value="Genomic_DNA"/>
</dbReference>
<evidence type="ECO:0000256" key="2">
    <source>
        <dbReference type="ARBA" id="ARBA00006939"/>
    </source>
</evidence>
<proteinExistence type="inferred from homology"/>
<dbReference type="GO" id="GO:0005385">
    <property type="term" value="F:zinc ion transmembrane transporter activity"/>
    <property type="evidence" value="ECO:0007669"/>
    <property type="project" value="InterPro"/>
</dbReference>
<evidence type="ECO:0000256" key="9">
    <source>
        <dbReference type="SAM" id="SignalP"/>
    </source>
</evidence>
<keyword evidence="5 8" id="KW-1133">Transmembrane helix</keyword>
<evidence type="ECO:0000256" key="1">
    <source>
        <dbReference type="ARBA" id="ARBA00004141"/>
    </source>
</evidence>
<feature type="transmembrane region" description="Helical" evidence="8">
    <location>
        <begin position="210"/>
        <end position="231"/>
    </location>
</feature>
<evidence type="ECO:0000313" key="10">
    <source>
        <dbReference type="EMBL" id="RCH95054.1"/>
    </source>
</evidence>
<feature type="transmembrane region" description="Helical" evidence="8">
    <location>
        <begin position="86"/>
        <end position="102"/>
    </location>
</feature>
<comment type="similarity">
    <text evidence="2 8">Belongs to the ZIP transporter (TC 2.A.5) family.</text>
</comment>
<keyword evidence="11" id="KW-1185">Reference proteome</keyword>
<dbReference type="AlphaFoldDB" id="A0A367JYM1"/>
<dbReference type="STRING" id="86630.A0A367JYM1"/>
<feature type="transmembrane region" description="Helical" evidence="8">
    <location>
        <begin position="43"/>
        <end position="65"/>
    </location>
</feature>
<keyword evidence="3 8" id="KW-0813">Transport</keyword>
<comment type="caution">
    <text evidence="10">The sequence shown here is derived from an EMBL/GenBank/DDBJ whole genome shotgun (WGS) entry which is preliminary data.</text>
</comment>
<keyword evidence="4 8" id="KW-0812">Transmembrane</keyword>
<gene>
    <name evidence="10" type="primary">ZRT1_2</name>
    <name evidence="10" type="ORF">CU097_014085</name>
</gene>
<sequence>MIYTFKLWLLILLSAVVKAQEAPSDTVPDECTAEHITDYNMPMRIGALFIILVTSALGIFTPIIMHRISPYTKGSSRDWLLTMGKFFGTGVILATAFVHMLPEALENFSSPCLSPGWQSYSSFAGVFCMIASFALQLLELAAVANIERLRSNRMTNHSANDIEKQEAGTSCSINSDSTGCTARTPPAIHDHEGHVHSAGLFEEPDAFKHVGTFILELGIVMHSIIIGITLSNTGSEGFVTLLIALVFHQFFEGVALGTRINDMDIKGWKKPVLMALLFVLMTPIGCAIGIGIHSSFNPNSSSAILASAILDSLSAGILLYNAYISLMSQEINHNADFRKTSLGRKAVCFISMYCGAGLMALLGKWA</sequence>
<dbReference type="InterPro" id="IPR004698">
    <property type="entry name" value="Zn/Fe_permease_fun/pln"/>
</dbReference>
<evidence type="ECO:0000256" key="8">
    <source>
        <dbReference type="RuleBase" id="RU362088"/>
    </source>
</evidence>
<evidence type="ECO:0000313" key="11">
    <source>
        <dbReference type="Proteomes" id="UP000252139"/>
    </source>
</evidence>
<evidence type="ECO:0000256" key="3">
    <source>
        <dbReference type="ARBA" id="ARBA00022448"/>
    </source>
</evidence>
<keyword evidence="6 8" id="KW-0406">Ion transport</keyword>
<keyword evidence="9" id="KW-0732">Signal</keyword>
<dbReference type="OrthoDB" id="448280at2759"/>
<evidence type="ECO:0000256" key="6">
    <source>
        <dbReference type="ARBA" id="ARBA00023065"/>
    </source>
</evidence>
<dbReference type="PANTHER" id="PTHR11040:SF44">
    <property type="entry name" value="PROTEIN ZNTC-RELATED"/>
    <property type="match status" value="1"/>
</dbReference>
<feature type="chain" id="PRO_5016977296" evidence="9">
    <location>
        <begin position="20"/>
        <end position="366"/>
    </location>
</feature>
<feature type="transmembrane region" description="Helical" evidence="8">
    <location>
        <begin position="237"/>
        <end position="260"/>
    </location>
</feature>
<keyword evidence="7 8" id="KW-0472">Membrane</keyword>
<feature type="signal peptide" evidence="9">
    <location>
        <begin position="1"/>
        <end position="19"/>
    </location>
</feature>
<organism evidence="10 11">
    <name type="scientific">Rhizopus azygosporus</name>
    <name type="common">Rhizopus microsporus var. azygosporus</name>
    <dbReference type="NCBI Taxonomy" id="86630"/>
    <lineage>
        <taxon>Eukaryota</taxon>
        <taxon>Fungi</taxon>
        <taxon>Fungi incertae sedis</taxon>
        <taxon>Mucoromycota</taxon>
        <taxon>Mucoromycotina</taxon>
        <taxon>Mucoromycetes</taxon>
        <taxon>Mucorales</taxon>
        <taxon>Mucorineae</taxon>
        <taxon>Rhizopodaceae</taxon>
        <taxon>Rhizopus</taxon>
    </lineage>
</organism>
<dbReference type="GO" id="GO:0005886">
    <property type="term" value="C:plasma membrane"/>
    <property type="evidence" value="ECO:0007669"/>
    <property type="project" value="TreeGrafter"/>
</dbReference>
<protein>
    <submittedName>
        <fullName evidence="10">High-affinity Zn(2+) transporter zrt1</fullName>
    </submittedName>
</protein>
<reference evidence="10 11" key="1">
    <citation type="journal article" date="2018" name="G3 (Bethesda)">
        <title>Phylogenetic and Phylogenomic Definition of Rhizopus Species.</title>
        <authorList>
            <person name="Gryganskyi A.P."/>
            <person name="Golan J."/>
            <person name="Dolatabadi S."/>
            <person name="Mondo S."/>
            <person name="Robb S."/>
            <person name="Idnurm A."/>
            <person name="Muszewska A."/>
            <person name="Steczkiewicz K."/>
            <person name="Masonjones S."/>
            <person name="Liao H.L."/>
            <person name="Gajdeczka M.T."/>
            <person name="Anike F."/>
            <person name="Vuek A."/>
            <person name="Anishchenko I.M."/>
            <person name="Voigt K."/>
            <person name="de Hoog G.S."/>
            <person name="Smith M.E."/>
            <person name="Heitman J."/>
            <person name="Vilgalys R."/>
            <person name="Stajich J.E."/>
        </authorList>
    </citation>
    <scope>NUCLEOTIDE SEQUENCE [LARGE SCALE GENOMIC DNA]</scope>
    <source>
        <strain evidence="10 11">CBS 357.93</strain>
    </source>
</reference>
<evidence type="ECO:0000256" key="4">
    <source>
        <dbReference type="ARBA" id="ARBA00022692"/>
    </source>
</evidence>
<dbReference type="Pfam" id="PF02535">
    <property type="entry name" value="Zip"/>
    <property type="match status" value="1"/>
</dbReference>
<dbReference type="InterPro" id="IPR003689">
    <property type="entry name" value="ZIP"/>
</dbReference>
<dbReference type="PANTHER" id="PTHR11040">
    <property type="entry name" value="ZINC/IRON TRANSPORTER"/>
    <property type="match status" value="1"/>
</dbReference>
<accession>A0A367JYM1</accession>